<proteinExistence type="predicted"/>
<dbReference type="KEGG" id="aol:S58_33160"/>
<feature type="region of interest" description="Disordered" evidence="1">
    <location>
        <begin position="54"/>
        <end position="75"/>
    </location>
</feature>
<protein>
    <submittedName>
        <fullName evidence="2">Uncharacterized protein</fullName>
    </submittedName>
</protein>
<name>M4Z6X3_9BRAD</name>
<dbReference type="OrthoDB" id="427567at2"/>
<gene>
    <name evidence="2" type="ORF">S58_33160</name>
</gene>
<accession>M4Z6X3</accession>
<evidence type="ECO:0000256" key="1">
    <source>
        <dbReference type="SAM" id="MobiDB-lite"/>
    </source>
</evidence>
<keyword evidence="3" id="KW-1185">Reference proteome</keyword>
<reference evidence="2 3" key="1">
    <citation type="journal article" date="2013" name="Appl. Environ. Microbiol.">
        <title>Genome analysis suggests that the soil oligotrophic bacterium Agromonas oligotrophica (Bradyrhizobium oligotrophicum) is a nitrogen-fixing symbiont of Aeschynomene indica.</title>
        <authorList>
            <person name="Okubo T."/>
            <person name="Fukushima S."/>
            <person name="Itakura M."/>
            <person name="Oshima K."/>
            <person name="Longtonglang A."/>
            <person name="Teaumroong N."/>
            <person name="Mitsui H."/>
            <person name="Hattori M."/>
            <person name="Hattori R."/>
            <person name="Hattori T."/>
            <person name="Minamisawa K."/>
        </authorList>
    </citation>
    <scope>NUCLEOTIDE SEQUENCE [LARGE SCALE GENOMIC DNA]</scope>
    <source>
        <strain evidence="2 3">S58</strain>
    </source>
</reference>
<dbReference type="AlphaFoldDB" id="M4Z6X3"/>
<dbReference type="HOGENOM" id="CLU_124843_0_0_5"/>
<dbReference type="EMBL" id="AP012603">
    <property type="protein sequence ID" value="BAM89313.1"/>
    <property type="molecule type" value="Genomic_DNA"/>
</dbReference>
<organism evidence="2 3">
    <name type="scientific">Bradyrhizobium oligotrophicum S58</name>
    <dbReference type="NCBI Taxonomy" id="1245469"/>
    <lineage>
        <taxon>Bacteria</taxon>
        <taxon>Pseudomonadati</taxon>
        <taxon>Pseudomonadota</taxon>
        <taxon>Alphaproteobacteria</taxon>
        <taxon>Hyphomicrobiales</taxon>
        <taxon>Nitrobacteraceae</taxon>
        <taxon>Bradyrhizobium</taxon>
    </lineage>
</organism>
<sequence>MSRAVFVPLLMIATCSQNETPATDAATPVAAPVMVENPTKIGECAERTIASISTRMNDKLPSKQPKPAKDGGSFVQYTNKNTQVSYDWSAALAHSRVGDRVRMCLVSIPKDCPPGDDRGRVYETTNLRTNEAWTMPDDPHACGGA</sequence>
<evidence type="ECO:0000313" key="3">
    <source>
        <dbReference type="Proteomes" id="UP000011841"/>
    </source>
</evidence>
<dbReference type="Proteomes" id="UP000011841">
    <property type="component" value="Chromosome"/>
</dbReference>
<dbReference type="PATRIC" id="fig|1245469.3.peg.3391"/>
<dbReference type="STRING" id="1245469.S58_33160"/>
<evidence type="ECO:0000313" key="2">
    <source>
        <dbReference type="EMBL" id="BAM89313.1"/>
    </source>
</evidence>
<dbReference type="eggNOG" id="COG4461">
    <property type="taxonomic scope" value="Bacteria"/>
</dbReference>